<name>A0A1S9NBQ6_CLOBE</name>
<dbReference type="GO" id="GO:0043190">
    <property type="term" value="C:ATP-binding cassette (ABC) transporter complex"/>
    <property type="evidence" value="ECO:0007669"/>
    <property type="project" value="InterPro"/>
</dbReference>
<dbReference type="PANTHER" id="PTHR30413">
    <property type="entry name" value="INNER MEMBRANE TRANSPORT PERMEASE"/>
    <property type="match status" value="1"/>
</dbReference>
<dbReference type="InterPro" id="IPR013525">
    <property type="entry name" value="ABC2_TM"/>
</dbReference>
<feature type="transmembrane region" description="Helical" evidence="9">
    <location>
        <begin position="113"/>
        <end position="136"/>
    </location>
</feature>
<feature type="domain" description="ABC transmembrane type-2" evidence="10">
    <location>
        <begin position="35"/>
        <end position="253"/>
    </location>
</feature>
<feature type="transmembrane region" description="Helical" evidence="9">
    <location>
        <begin position="148"/>
        <end position="169"/>
    </location>
</feature>
<evidence type="ECO:0000313" key="11">
    <source>
        <dbReference type="EMBL" id="OOP74783.1"/>
    </source>
</evidence>
<dbReference type="EMBL" id="MWMH01000001">
    <property type="protein sequence ID" value="OOP74783.1"/>
    <property type="molecule type" value="Genomic_DNA"/>
</dbReference>
<proteinExistence type="inferred from homology"/>
<evidence type="ECO:0000256" key="6">
    <source>
        <dbReference type="ARBA" id="ARBA00022692"/>
    </source>
</evidence>
<evidence type="ECO:0000256" key="9">
    <source>
        <dbReference type="RuleBase" id="RU361157"/>
    </source>
</evidence>
<keyword evidence="7 9" id="KW-1133">Transmembrane helix</keyword>
<reference evidence="11 12" key="1">
    <citation type="submission" date="2017-02" db="EMBL/GenBank/DDBJ databases">
        <title>Genome sequence of Clostridium beijerinckii Br21.</title>
        <authorList>
            <person name="Fonseca B.C."/>
            <person name="Guazzaroni M.E."/>
            <person name="Riano-Pachon D.M."/>
            <person name="Reginatto V."/>
        </authorList>
    </citation>
    <scope>NUCLEOTIDE SEQUENCE [LARGE SCALE GENOMIC DNA]</scope>
    <source>
        <strain evidence="11 12">Br21</strain>
    </source>
</reference>
<comment type="subcellular location">
    <subcellularLocation>
        <location evidence="1">Cell inner membrane</location>
        <topology evidence="1">Multi-pass membrane protein</topology>
    </subcellularLocation>
    <subcellularLocation>
        <location evidence="9">Cell membrane</location>
        <topology evidence="9">Multi-pass membrane protein</topology>
    </subcellularLocation>
</comment>
<dbReference type="InterPro" id="IPR000412">
    <property type="entry name" value="ABC_2_transport"/>
</dbReference>
<dbReference type="Proteomes" id="UP000190959">
    <property type="component" value="Unassembled WGS sequence"/>
</dbReference>
<feature type="transmembrane region" description="Helical" evidence="9">
    <location>
        <begin position="68"/>
        <end position="92"/>
    </location>
</feature>
<dbReference type="AlphaFoldDB" id="A0A1S9NBQ6"/>
<dbReference type="RefSeq" id="WP_078114290.1">
    <property type="nucleotide sequence ID" value="NZ_CP107022.1"/>
</dbReference>
<dbReference type="Pfam" id="PF01061">
    <property type="entry name" value="ABC2_membrane"/>
    <property type="match status" value="1"/>
</dbReference>
<evidence type="ECO:0000256" key="3">
    <source>
        <dbReference type="ARBA" id="ARBA00022448"/>
    </source>
</evidence>
<evidence type="ECO:0000256" key="1">
    <source>
        <dbReference type="ARBA" id="ARBA00004429"/>
    </source>
</evidence>
<comment type="similarity">
    <text evidence="2 9">Belongs to the ABC-2 integral membrane protein family.</text>
</comment>
<sequence length="261" mass="30186">MNKFKIMLSGLFKYKTLLRELVVRDIKIRYRRSVLGLLWTVLNPILMMTVMTIVFSNLFRFDIENFPVYFFTANILFSFVVEATTNCLYGITGNASLIKKIYIPKYLFPVSKVLSSVVNLFFSFIAMLVVMVATKAPFHGTMILTPLVIFYTILFTTGLGLILSVAVVFFRDVAHLYGVVTMAWMYLTPIFYPTSLLEEKMSFVLTFNPAYHFIEYFREIVLYNQMPTLGANITCFLIGSITLIIGLIFFYKNQDKFILYI</sequence>
<evidence type="ECO:0000256" key="8">
    <source>
        <dbReference type="ARBA" id="ARBA00023136"/>
    </source>
</evidence>
<organism evidence="11 12">
    <name type="scientific">Clostridium beijerinckii</name>
    <name type="common">Clostridium MP</name>
    <dbReference type="NCBI Taxonomy" id="1520"/>
    <lineage>
        <taxon>Bacteria</taxon>
        <taxon>Bacillati</taxon>
        <taxon>Bacillota</taxon>
        <taxon>Clostridia</taxon>
        <taxon>Eubacteriales</taxon>
        <taxon>Clostridiaceae</taxon>
        <taxon>Clostridium</taxon>
    </lineage>
</organism>
<evidence type="ECO:0000259" key="10">
    <source>
        <dbReference type="PROSITE" id="PS51012"/>
    </source>
</evidence>
<feature type="transmembrane region" description="Helical" evidence="9">
    <location>
        <begin position="34"/>
        <end position="56"/>
    </location>
</feature>
<keyword evidence="3 9" id="KW-0813">Transport</keyword>
<evidence type="ECO:0000256" key="2">
    <source>
        <dbReference type="ARBA" id="ARBA00007783"/>
    </source>
</evidence>
<evidence type="ECO:0000313" key="12">
    <source>
        <dbReference type="Proteomes" id="UP000190959"/>
    </source>
</evidence>
<feature type="transmembrane region" description="Helical" evidence="9">
    <location>
        <begin position="176"/>
        <end position="192"/>
    </location>
</feature>
<dbReference type="PROSITE" id="PS51012">
    <property type="entry name" value="ABC_TM2"/>
    <property type="match status" value="1"/>
</dbReference>
<gene>
    <name evidence="11" type="ORF">CBEIBR21_01035</name>
</gene>
<comment type="caution">
    <text evidence="11">The sequence shown here is derived from an EMBL/GenBank/DDBJ whole genome shotgun (WGS) entry which is preliminary data.</text>
</comment>
<evidence type="ECO:0000256" key="5">
    <source>
        <dbReference type="ARBA" id="ARBA00022519"/>
    </source>
</evidence>
<evidence type="ECO:0000256" key="4">
    <source>
        <dbReference type="ARBA" id="ARBA00022475"/>
    </source>
</evidence>
<dbReference type="GO" id="GO:0015920">
    <property type="term" value="P:lipopolysaccharide transport"/>
    <property type="evidence" value="ECO:0007669"/>
    <property type="project" value="TreeGrafter"/>
</dbReference>
<keyword evidence="5" id="KW-0997">Cell inner membrane</keyword>
<dbReference type="PRINTS" id="PR00164">
    <property type="entry name" value="ABC2TRNSPORT"/>
</dbReference>
<dbReference type="PANTHER" id="PTHR30413:SF8">
    <property type="entry name" value="TRANSPORT PERMEASE PROTEIN"/>
    <property type="match status" value="1"/>
</dbReference>
<keyword evidence="4 9" id="KW-1003">Cell membrane</keyword>
<protein>
    <recommendedName>
        <fullName evidence="9">Transport permease protein</fullName>
    </recommendedName>
</protein>
<keyword evidence="8 9" id="KW-0472">Membrane</keyword>
<accession>A0A1S9NBQ6</accession>
<keyword evidence="6 9" id="KW-0812">Transmembrane</keyword>
<feature type="transmembrane region" description="Helical" evidence="9">
    <location>
        <begin position="229"/>
        <end position="251"/>
    </location>
</feature>
<dbReference type="GO" id="GO:0140359">
    <property type="term" value="F:ABC-type transporter activity"/>
    <property type="evidence" value="ECO:0007669"/>
    <property type="project" value="InterPro"/>
</dbReference>
<dbReference type="InterPro" id="IPR047817">
    <property type="entry name" value="ABC2_TM_bact-type"/>
</dbReference>
<evidence type="ECO:0000256" key="7">
    <source>
        <dbReference type="ARBA" id="ARBA00022989"/>
    </source>
</evidence>